<feature type="transmembrane region" description="Helical" evidence="1">
    <location>
        <begin position="12"/>
        <end position="31"/>
    </location>
</feature>
<organism evidence="2 3">
    <name type="scientific">Metabacillus fastidiosus</name>
    <dbReference type="NCBI Taxonomy" id="1458"/>
    <lineage>
        <taxon>Bacteria</taxon>
        <taxon>Bacillati</taxon>
        <taxon>Bacillota</taxon>
        <taxon>Bacilli</taxon>
        <taxon>Bacillales</taxon>
        <taxon>Bacillaceae</taxon>
        <taxon>Metabacillus</taxon>
    </lineage>
</organism>
<feature type="transmembrane region" description="Helical" evidence="1">
    <location>
        <begin position="423"/>
        <end position="443"/>
    </location>
</feature>
<evidence type="ECO:0000313" key="2">
    <source>
        <dbReference type="EMBL" id="MED4402923.1"/>
    </source>
</evidence>
<feature type="transmembrane region" description="Helical" evidence="1">
    <location>
        <begin position="326"/>
        <end position="345"/>
    </location>
</feature>
<feature type="transmembrane region" description="Helical" evidence="1">
    <location>
        <begin position="930"/>
        <end position="949"/>
    </location>
</feature>
<keyword evidence="1" id="KW-0472">Membrane</keyword>
<protein>
    <submittedName>
        <fullName evidence="2">Efflux RND transporter permease subunit</fullName>
    </submittedName>
</protein>
<dbReference type="EMBL" id="JARTFS010000013">
    <property type="protein sequence ID" value="MED4402923.1"/>
    <property type="molecule type" value="Genomic_DNA"/>
</dbReference>
<feature type="transmembrane region" description="Helical" evidence="1">
    <location>
        <begin position="508"/>
        <end position="528"/>
    </location>
</feature>
<feature type="transmembrane region" description="Helical" evidence="1">
    <location>
        <begin position="352"/>
        <end position="370"/>
    </location>
</feature>
<dbReference type="InterPro" id="IPR027463">
    <property type="entry name" value="AcrB_DN_DC_subdom"/>
</dbReference>
<dbReference type="SUPFAM" id="SSF82866">
    <property type="entry name" value="Multidrug efflux transporter AcrB transmembrane domain"/>
    <property type="match status" value="2"/>
</dbReference>
<dbReference type="InterPro" id="IPR001036">
    <property type="entry name" value="Acrflvin-R"/>
</dbReference>
<accession>A0ABU6P0P5</accession>
<sequence length="1010" mass="109146">MSWFTKWSFKNKAAVTLMTIIILVMGVISYFKLPMEFLPSADQPFISIVVVGEGVDAKTMENQVTTPIEEAVNGVTGKKNIFSTTGDGYTSVDIHLDSKIDKKETKREIEEALSGVTLPQNVMKPNIVQLNTSMIPVSYIALSFNDGVTPKNIQFAKEEIAPYFKDIKGVSNLQTFGTVPSYVSVELDEKKLTEKQIPMETILTLLQGQNVSTSIAEKNIDGKTTNLKVVGDVDTLEKLENTEIVPTVPLKDVATIKVKKPENTLTKFNGKDGLILVVTKDGNSNAVTISKEAEKQVKEVNKKYKEVEASILLSTADSVESSVHSMIKEVLLGALFATIVIMLFLRNIRSTLITIISIPLSLGITLFLLAQSGVTLNILTLGGVAVAVGRLVDDSIVVIENIFRKTQTEKFSVSLVIEATKEVGGAITSSTLATVAVFLPMGLLNGSLQDFLLPFALTITYSLLASLIVALTVVPLMSAGLLKNAKLKEHKPSVRFAKFLTWSLNHKWVVLLTAFILFAGSIGAYVALPKGSADSTKADYSFVALSFPNETPIEKVKDESLKLENYILKQKGVDKTYLQLGNTADSAKYGGVASPTEAQIMVILKDDTDMKEFNEKIETQKNAYDGGELEVVEATMLGSGSKSITVDVVGEDINDLTKIAENVQEEIEKIDGVEKVTTNQEEKKTIYSYVVDPAKAKADQIAQQAAVMLNQTPIGSLEINDQHTMVMIEPLYSPKTEKEASDVPIATPNGMTTISKVAKLEKVEEPTSVFHKDGDQYVRITAEVDPEKLSVISADVNKAVFGDDSTKGLDIPSDIDVLVGGASADQADDFNDLFTTMLASIGIVFLIMVVTFKTIRAPIAILCTLPLAAIGAILGIMISGISVDVTGLLGALMLIGIVVTNAIVLLDRVKQNEETMIIRDAVVEAAGVRMRPIIMTAVATISAMLPLLFKEAEAGNLVSGSLAIVVIGGLAVATVLTLVVIPVVYELLHFKKAKRQRKQQEAKVIDTFAG</sequence>
<dbReference type="Gene3D" id="3.30.70.1440">
    <property type="entry name" value="Multidrug efflux transporter AcrB pore domain"/>
    <property type="match status" value="1"/>
</dbReference>
<keyword evidence="3" id="KW-1185">Reference proteome</keyword>
<proteinExistence type="predicted"/>
<reference evidence="2 3" key="1">
    <citation type="submission" date="2023-03" db="EMBL/GenBank/DDBJ databases">
        <title>Bacillus Genome Sequencing.</title>
        <authorList>
            <person name="Dunlap C."/>
        </authorList>
    </citation>
    <scope>NUCLEOTIDE SEQUENCE [LARGE SCALE GENOMIC DNA]</scope>
    <source>
        <strain evidence="2 3">NRS-1717</strain>
    </source>
</reference>
<dbReference type="PRINTS" id="PR00702">
    <property type="entry name" value="ACRIFLAVINRP"/>
</dbReference>
<feature type="transmembrane region" description="Helical" evidence="1">
    <location>
        <begin position="376"/>
        <end position="403"/>
    </location>
</feature>
<name>A0ABU6P0P5_9BACI</name>
<dbReference type="GeneID" id="301141294"/>
<feature type="transmembrane region" description="Helical" evidence="1">
    <location>
        <begin position="887"/>
        <end position="909"/>
    </location>
</feature>
<gene>
    <name evidence="2" type="ORF">P9271_16585</name>
</gene>
<dbReference type="SUPFAM" id="SSF82693">
    <property type="entry name" value="Multidrug efflux transporter AcrB pore domain, PN1, PN2, PC1 and PC2 subdomains"/>
    <property type="match status" value="2"/>
</dbReference>
<feature type="transmembrane region" description="Helical" evidence="1">
    <location>
        <begin position="961"/>
        <end position="988"/>
    </location>
</feature>
<keyword evidence="1" id="KW-0812">Transmembrane</keyword>
<feature type="transmembrane region" description="Helical" evidence="1">
    <location>
        <begin position="859"/>
        <end position="881"/>
    </location>
</feature>
<dbReference type="Gene3D" id="3.30.2090.10">
    <property type="entry name" value="Multidrug efflux transporter AcrB TolC docking domain, DN and DC subdomains"/>
    <property type="match status" value="2"/>
</dbReference>
<dbReference type="Gene3D" id="1.20.1640.10">
    <property type="entry name" value="Multidrug efflux transporter AcrB transmembrane domain"/>
    <property type="match status" value="2"/>
</dbReference>
<feature type="transmembrane region" description="Helical" evidence="1">
    <location>
        <begin position="833"/>
        <end position="852"/>
    </location>
</feature>
<evidence type="ECO:0000313" key="3">
    <source>
        <dbReference type="Proteomes" id="UP001342826"/>
    </source>
</evidence>
<dbReference type="RefSeq" id="WP_066229860.1">
    <property type="nucleotide sequence ID" value="NZ_JARTFQ010000004.1"/>
</dbReference>
<dbReference type="SUPFAM" id="SSF82714">
    <property type="entry name" value="Multidrug efflux transporter AcrB TolC docking domain, DN and DC subdomains"/>
    <property type="match status" value="1"/>
</dbReference>
<dbReference type="Proteomes" id="UP001342826">
    <property type="component" value="Unassembled WGS sequence"/>
</dbReference>
<feature type="transmembrane region" description="Helical" evidence="1">
    <location>
        <begin position="455"/>
        <end position="482"/>
    </location>
</feature>
<keyword evidence="1" id="KW-1133">Transmembrane helix</keyword>
<comment type="caution">
    <text evidence="2">The sequence shown here is derived from an EMBL/GenBank/DDBJ whole genome shotgun (WGS) entry which is preliminary data.</text>
</comment>
<dbReference type="Gene3D" id="3.30.70.1430">
    <property type="entry name" value="Multidrug efflux transporter AcrB pore domain"/>
    <property type="match status" value="2"/>
</dbReference>
<evidence type="ECO:0000256" key="1">
    <source>
        <dbReference type="SAM" id="Phobius"/>
    </source>
</evidence>
<dbReference type="PANTHER" id="PTHR32063">
    <property type="match status" value="1"/>
</dbReference>
<dbReference type="Gene3D" id="3.30.70.1320">
    <property type="entry name" value="Multidrug efflux transporter AcrB pore domain like"/>
    <property type="match status" value="1"/>
</dbReference>
<dbReference type="Pfam" id="PF00873">
    <property type="entry name" value="ACR_tran"/>
    <property type="match status" value="1"/>
</dbReference>
<dbReference type="PANTHER" id="PTHR32063:SF0">
    <property type="entry name" value="SWARMING MOTILITY PROTEIN SWRC"/>
    <property type="match status" value="1"/>
</dbReference>